<feature type="compositionally biased region" description="Low complexity" evidence="2">
    <location>
        <begin position="1020"/>
        <end position="1037"/>
    </location>
</feature>
<feature type="compositionally biased region" description="Polar residues" evidence="2">
    <location>
        <begin position="268"/>
        <end position="279"/>
    </location>
</feature>
<dbReference type="Proteomes" id="UP000091820">
    <property type="component" value="Unassembled WGS sequence"/>
</dbReference>
<feature type="compositionally biased region" description="Polar residues" evidence="2">
    <location>
        <begin position="341"/>
        <end position="351"/>
    </location>
</feature>
<proteinExistence type="predicted"/>
<dbReference type="EnsemblMetazoa" id="GBRI032152-RA">
    <property type="protein sequence ID" value="GBRI032152-PA"/>
    <property type="gene ID" value="GBRI032152"/>
</dbReference>
<feature type="coiled-coil region" evidence="1">
    <location>
        <begin position="633"/>
        <end position="670"/>
    </location>
</feature>
<feature type="compositionally biased region" description="Low complexity" evidence="2">
    <location>
        <begin position="905"/>
        <end position="922"/>
    </location>
</feature>
<feature type="coiled-coil region" evidence="1">
    <location>
        <begin position="796"/>
        <end position="823"/>
    </location>
</feature>
<feature type="compositionally biased region" description="Basic and acidic residues" evidence="2">
    <location>
        <begin position="963"/>
        <end position="972"/>
    </location>
</feature>
<feature type="compositionally biased region" description="Low complexity" evidence="2">
    <location>
        <begin position="1104"/>
        <end position="1129"/>
    </location>
</feature>
<feature type="compositionally biased region" description="Low complexity" evidence="2">
    <location>
        <begin position="858"/>
        <end position="878"/>
    </location>
</feature>
<feature type="region of interest" description="Disordered" evidence="2">
    <location>
        <begin position="341"/>
        <end position="378"/>
    </location>
</feature>
<evidence type="ECO:0000313" key="3">
    <source>
        <dbReference type="EnsemblMetazoa" id="GBRI032152-PA"/>
    </source>
</evidence>
<feature type="compositionally biased region" description="Gly residues" evidence="2">
    <location>
        <begin position="250"/>
        <end position="261"/>
    </location>
</feature>
<feature type="compositionally biased region" description="Basic and acidic residues" evidence="2">
    <location>
        <begin position="891"/>
        <end position="904"/>
    </location>
</feature>
<feature type="region of interest" description="Disordered" evidence="2">
    <location>
        <begin position="108"/>
        <end position="129"/>
    </location>
</feature>
<feature type="region of interest" description="Disordered" evidence="2">
    <location>
        <begin position="209"/>
        <end position="292"/>
    </location>
</feature>
<feature type="compositionally biased region" description="Polar residues" evidence="2">
    <location>
        <begin position="923"/>
        <end position="935"/>
    </location>
</feature>
<name>A0A1A9WU60_9MUSC</name>
<feature type="region of interest" description="Disordered" evidence="2">
    <location>
        <begin position="1103"/>
        <end position="1153"/>
    </location>
</feature>
<feature type="region of interest" description="Disordered" evidence="2">
    <location>
        <begin position="844"/>
        <end position="972"/>
    </location>
</feature>
<evidence type="ECO:0000256" key="2">
    <source>
        <dbReference type="SAM" id="MobiDB-lite"/>
    </source>
</evidence>
<sequence length="1448" mass="158549">MLDKYLLQLVDASDLAQHSNNINFTYLANNFDGNILRSPMDCIPLAVGGGSHHPHLMASSNTVNVTVASAAVAAGSGYTHHPHLNANPLHQHHHLLSHNTAYANSYALHHGVGSGNHHHTHSEQTKSLQELQHEVGALLEFRDLVIETFPDLKQKMASMSSAASTTSNTGGLTNGGQSVGSVISAAGSTATLTSGGTLVSRREWEPGIRIKRKISQKETNQPAATELSSSSLTRSRSNSHSGKKEPKSSSGGGGSANGGNGENNNGSVIQDSGFSTETSSSKEGHSASSTNGALTGAIASNRLSCPESDDELLNLLDVIHRKSNRLREEVEHLQNYERQQLRQQTACSNSEDQLDTNEGAAGMSKSSSSSANTALTPKTFREHVERLNKEDIKQLRKERDRLLDKLAEMEAETLTGRIKAAKMNDQVEELINVKKELEEQLKLAMAQKLELSSRIQQLQQQQQSKTPIRLSHSERSSQVTGLCSSSNTVVSSTISTISQPQTDFVRSKQQNTFQPVVVDNQQQQQQTLPFSSPPGDSHRNLFPFHQSSDTAIKRNQQQPQQFSVDQLGRLDGIISAPGSRANKCRVTDSKRFAAILLETSVIELQRQLLTLTVQNQVLTQKLEQASKSKSYLVKRLDKTKDDVEDLRFQLEEKNIELEGTKAQLRVLESRLHSTTSNSGAGINSYLHSHQDYETNRSSASTTLMMSRRDGSDIRSPTPLISSCGQMPQPITTQISTPSMKAMVPLPMDELQHNSSSTESAHDHELQLDASNKGIQRDAGGVGVLSISVGGVSSFEKQQQEEQKQQHQQQITALRNQVQALKKFSGGTTKPSKIPLAGSKAAAYFAGKPPTGRPSTAGRSPPSANSSTSSNRSPLSRSTGNLLYSKSPNSLKRTDSAQSIRKDNNHNSSSFSTNTSRSSTSSSIPLATTPYGSTPKSTISSYNTNNNNNSPSSRVLQNSPLPKPKRESLSTRVKHMDSLSRAYNNHLQQNHSNNNDSSNATTTVVATSTIPTTGVDKVAGSVSSSSSSSTPKTKTVTSQLTSSMRKDLQLSSSSFSHGSQAFPRRTIGITFGNTNPATTRRFSSASVVGARMVAARQAETDLLQNNSNNISGGGSTNTAAGAQASSSTSNGHGGANSGGGGGGNGTASDSDSGKSFSFDRNYGYLERDENPFEKSGLNKYFEKDLLNLTTTTTTETKDNHQPELKSNKITLSQYFEKELVDNCGHCLRGVTDERYIKKNNEKESLLIYEDDIECDKGSDELDFYTSYASYMNSSEDPGSDTVLVTFDYGFSDSLEDNDIKMNFTPFATTTNNHRMTTCEKEPHTDLIKDDRLMYRIKEENFIINDEKRKYYENDLLFKVNHMHHNNNNNNNYEEVNNSILSSLEEYNVDTSGDYGSWQQSTEDDDSNSNCSFNKYNYEDLIKREICETYEKEDGKQQHLFYYNSLDYLN</sequence>
<feature type="compositionally biased region" description="Low complexity" evidence="2">
    <location>
        <begin position="936"/>
        <end position="952"/>
    </location>
</feature>
<reference evidence="4" key="1">
    <citation type="submission" date="2014-03" db="EMBL/GenBank/DDBJ databases">
        <authorList>
            <person name="Aksoy S."/>
            <person name="Warren W."/>
            <person name="Wilson R.K."/>
        </authorList>
    </citation>
    <scope>NUCLEOTIDE SEQUENCE [LARGE SCALE GENOMIC DNA]</scope>
    <source>
        <strain evidence="4">IAEA</strain>
    </source>
</reference>
<feature type="region of interest" description="Disordered" evidence="2">
    <location>
        <begin position="1013"/>
        <end position="1044"/>
    </location>
</feature>
<protein>
    <submittedName>
        <fullName evidence="3">Uncharacterized protein</fullName>
    </submittedName>
</protein>
<evidence type="ECO:0000256" key="1">
    <source>
        <dbReference type="SAM" id="Coils"/>
    </source>
</evidence>
<keyword evidence="4" id="KW-1185">Reference proteome</keyword>
<keyword evidence="1" id="KW-0175">Coiled coil</keyword>
<feature type="compositionally biased region" description="Low complexity" evidence="2">
    <location>
        <begin position="227"/>
        <end position="240"/>
    </location>
</feature>
<feature type="compositionally biased region" description="Gly residues" evidence="2">
    <location>
        <begin position="1130"/>
        <end position="1144"/>
    </location>
</feature>
<feature type="region of interest" description="Disordered" evidence="2">
    <location>
        <begin position="460"/>
        <end position="482"/>
    </location>
</feature>
<dbReference type="VEuPathDB" id="VectorBase:GBRI032152"/>
<organism evidence="3 4">
    <name type="scientific">Glossina brevipalpis</name>
    <dbReference type="NCBI Taxonomy" id="37001"/>
    <lineage>
        <taxon>Eukaryota</taxon>
        <taxon>Metazoa</taxon>
        <taxon>Ecdysozoa</taxon>
        <taxon>Arthropoda</taxon>
        <taxon>Hexapoda</taxon>
        <taxon>Insecta</taxon>
        <taxon>Pterygota</taxon>
        <taxon>Neoptera</taxon>
        <taxon>Endopterygota</taxon>
        <taxon>Diptera</taxon>
        <taxon>Brachycera</taxon>
        <taxon>Muscomorpha</taxon>
        <taxon>Hippoboscoidea</taxon>
        <taxon>Glossinidae</taxon>
        <taxon>Glossina</taxon>
    </lineage>
</organism>
<reference evidence="3" key="2">
    <citation type="submission" date="2020-05" db="UniProtKB">
        <authorList>
            <consortium name="EnsemblMetazoa"/>
        </authorList>
    </citation>
    <scope>IDENTIFICATION</scope>
    <source>
        <strain evidence="3">IAEA</strain>
    </source>
</reference>
<feature type="compositionally biased region" description="Polar residues" evidence="2">
    <location>
        <begin position="879"/>
        <end position="890"/>
    </location>
</feature>
<accession>A0A1A9WU60</accession>
<evidence type="ECO:0000313" key="4">
    <source>
        <dbReference type="Proteomes" id="UP000091820"/>
    </source>
</evidence>